<gene>
    <name evidence="2" type="ORF">C882_2019</name>
</gene>
<feature type="compositionally biased region" description="Pro residues" evidence="1">
    <location>
        <begin position="28"/>
        <end position="41"/>
    </location>
</feature>
<evidence type="ECO:0000256" key="1">
    <source>
        <dbReference type="SAM" id="MobiDB-lite"/>
    </source>
</evidence>
<evidence type="ECO:0000313" key="3">
    <source>
        <dbReference type="Proteomes" id="UP000009881"/>
    </source>
</evidence>
<proteinExistence type="predicted"/>
<feature type="region of interest" description="Disordered" evidence="1">
    <location>
        <begin position="1"/>
        <end position="41"/>
    </location>
</feature>
<evidence type="ECO:0000313" key="2">
    <source>
        <dbReference type="EMBL" id="EKV27090.1"/>
    </source>
</evidence>
<protein>
    <submittedName>
        <fullName evidence="2">Uncharacterized protein</fullName>
    </submittedName>
</protein>
<dbReference type="Proteomes" id="UP000009881">
    <property type="component" value="Unassembled WGS sequence"/>
</dbReference>
<dbReference type="EMBL" id="ANHY01000021">
    <property type="protein sequence ID" value="EKV27090.1"/>
    <property type="molecule type" value="Genomic_DNA"/>
</dbReference>
<reference evidence="2 3" key="1">
    <citation type="journal article" date="2013" name="Genome Announc.">
        <title>Draft Genome Sequence of an Alphaproteobacterium, Caenispirillum salinarum AK4(T), Isolated from a Solar Saltern.</title>
        <authorList>
            <person name="Khatri I."/>
            <person name="Singh A."/>
            <person name="Korpole S."/>
            <person name="Pinnaka A.K."/>
            <person name="Subramanian S."/>
        </authorList>
    </citation>
    <scope>NUCLEOTIDE SEQUENCE [LARGE SCALE GENOMIC DNA]</scope>
    <source>
        <strain evidence="2 3">AK4</strain>
    </source>
</reference>
<dbReference type="AlphaFoldDB" id="K9GM59"/>
<organism evidence="2 3">
    <name type="scientific">Caenispirillum salinarum AK4</name>
    <dbReference type="NCBI Taxonomy" id="1238182"/>
    <lineage>
        <taxon>Bacteria</taxon>
        <taxon>Pseudomonadati</taxon>
        <taxon>Pseudomonadota</taxon>
        <taxon>Alphaproteobacteria</taxon>
        <taxon>Rhodospirillales</taxon>
        <taxon>Novispirillaceae</taxon>
        <taxon>Caenispirillum</taxon>
    </lineage>
</organism>
<accession>K9GM59</accession>
<sequence>MCFDLRQARQPGPPPNPEPEYGDAARPSQPPTPCGPTPRGL</sequence>
<comment type="caution">
    <text evidence="2">The sequence shown here is derived from an EMBL/GenBank/DDBJ whole genome shotgun (WGS) entry which is preliminary data.</text>
</comment>
<dbReference type="STRING" id="1238182.C882_2019"/>
<name>K9GM59_9PROT</name>
<keyword evidence="3" id="KW-1185">Reference proteome</keyword>